<organism evidence="3">
    <name type="scientific">Toxocara canis</name>
    <name type="common">Canine roundworm</name>
    <dbReference type="NCBI Taxonomy" id="6265"/>
    <lineage>
        <taxon>Eukaryota</taxon>
        <taxon>Metazoa</taxon>
        <taxon>Ecdysozoa</taxon>
        <taxon>Nematoda</taxon>
        <taxon>Chromadorea</taxon>
        <taxon>Rhabditida</taxon>
        <taxon>Spirurina</taxon>
        <taxon>Ascaridomorpha</taxon>
        <taxon>Ascaridoidea</taxon>
        <taxon>Toxocaridae</taxon>
        <taxon>Toxocara</taxon>
    </lineage>
</organism>
<name>B5A259_TOXCA</name>
<reference evidence="3" key="2">
    <citation type="journal article" date="2008" name="Mol. Biochem. Parasitol.">
        <title>Four abundant novel transcript genes from Toxocara canis with unrelated coding sequences share untranslated region tracts implicated in the control of gene expression.</title>
        <authorList>
            <person name="Callister D.M."/>
            <person name="Winter A.D."/>
            <person name="Page A.P."/>
            <person name="Maizels R.M."/>
        </authorList>
    </citation>
    <scope>NUCLEOTIDE SEQUENCE</scope>
</reference>
<keyword evidence="2" id="KW-1133">Transmembrane helix</keyword>
<feature type="region of interest" description="Disordered" evidence="1">
    <location>
        <begin position="44"/>
        <end position="71"/>
    </location>
</feature>
<dbReference type="EMBL" id="EU792510">
    <property type="protein sequence ID" value="ACF19854.1"/>
    <property type="molecule type" value="mRNA"/>
</dbReference>
<proteinExistence type="evidence at transcript level"/>
<feature type="transmembrane region" description="Helical" evidence="2">
    <location>
        <begin position="561"/>
        <end position="580"/>
    </location>
</feature>
<sequence length="843" mass="94599">MGHSPCGASCGEFGGGERTRRDSGLPQEVRAGGEQILLGIWRKRQSSRQKNGTRSARRGKIVGGQGRSRGVQVGSELGRTKTGVGWLWRRLIDLFSNAQRVAGGWIWSGDILFPKRGSSREKLALDARSSGHVRIKASESGLALWWSGCLLLLLPLAVAQGTCSVKSRSGIVNWHVSDSVLGARGLVKLTRVSHRVSMVISRTIPAENNISEILEEVTGYRCPGGRGSVVCGDEFGGFQGKRMRSLQCWSFKHRADNFFDCLASDGVVTCSCVQLKKFPRSMFVVERKESALEIEVEDVFGKKERNSIFRDEKGQVEEMRMRAVDLQDHWEYGFYDLGEGAINVKDSSLAGLIAQRGATLEFRKGEWQLVRSRVKTRLVSENRVEYSYDWYGTPLREHFEKAEIKRTGDEVVFWVALKHAMIAYDISREVCATQAVCECTAHSVRRAVSLLDGSFRVVVSLYCIKYTACRVHVTIKEEGERAVVILREIDSEHRVVVLPYTYKETLYVIGNRTVKLGADRMASSIVDESHFSHGAKVGFDPKDFYELEGEGIDVLGNIKDVFLHVEKWIPALIVGIIILMRPTILAEPIFWVLCLAVVFYPMVLGVKTAGVGVTDPELLSACVFYLVDVGISHAAGEAGSVVSFLIIVIWWFSLTPRSRVRAFPFTFASMVTAASPSRKEIMAAGLVAMILDITGNEVEKLYHALDDWLGQYLVQASGCWRKHASTIYSWMEPGGYVVQTLNLTGVFYNLWGREVEHKRPRKPHLMNVKKNPGWRTFFFDSEKVRVNASWCTLKPIERAKYVKKGLPKTGREEGDLGFYEEWLRTTNMKAFKKYAYLEGDPSF</sequence>
<keyword evidence="2" id="KW-0812">Transmembrane</keyword>
<dbReference type="AlphaFoldDB" id="B5A259"/>
<feature type="transmembrane region" description="Helical" evidence="2">
    <location>
        <begin position="630"/>
        <end position="652"/>
    </location>
</feature>
<keyword evidence="2" id="KW-0472">Membrane</keyword>
<evidence type="ECO:0000256" key="1">
    <source>
        <dbReference type="SAM" id="MobiDB-lite"/>
    </source>
</evidence>
<feature type="transmembrane region" description="Helical" evidence="2">
    <location>
        <begin position="589"/>
        <end position="610"/>
    </location>
</feature>
<feature type="region of interest" description="Disordered" evidence="1">
    <location>
        <begin position="1"/>
        <end position="26"/>
    </location>
</feature>
<reference evidence="3" key="1">
    <citation type="journal article" date="1999" name="Infect. Immun.">
        <title>Identification of abundantly expressed novel and conserved genes from the infective larval stage of Toxocara canis by an expressed sequence tag strategy.</title>
        <authorList>
            <person name="Tetteh K.K."/>
            <person name="Loukas A."/>
            <person name="Tripp C."/>
            <person name="Maizels R.M."/>
        </authorList>
    </citation>
    <scope>NUCLEOTIDE SEQUENCE</scope>
</reference>
<evidence type="ECO:0000313" key="3">
    <source>
        <dbReference type="EMBL" id="ACF19854.1"/>
    </source>
</evidence>
<accession>B5A259</accession>
<protein>
    <submittedName>
        <fullName evidence="3">ANT-30</fullName>
    </submittedName>
</protein>
<evidence type="ECO:0000256" key="2">
    <source>
        <dbReference type="SAM" id="Phobius"/>
    </source>
</evidence>